<dbReference type="RefSeq" id="WP_257490655.1">
    <property type="nucleotide sequence ID" value="NZ_JANJZL010000014.1"/>
</dbReference>
<organism evidence="2 3">
    <name type="scientific">Anaerosalibacter massiliensis</name>
    <dbReference type="NCBI Taxonomy" id="1347392"/>
    <lineage>
        <taxon>Bacteria</taxon>
        <taxon>Bacillati</taxon>
        <taxon>Bacillota</taxon>
        <taxon>Tissierellia</taxon>
        <taxon>Tissierellales</taxon>
        <taxon>Sporanaerobacteraceae</taxon>
        <taxon>Anaerosalibacter</taxon>
    </lineage>
</organism>
<sequence length="341" mass="37289">MKKRGKGIGISFYGTGYGNGFPDVSKAKLRLHDNGKIGIYVGATEVGQGAKTALLQIGAEILNLSTENLLFISEDTSLMPDSGTAAASRQTYNTGNAIKIACENFKDKLIEISKEELGLNSTHGLMVEKGEIYLGFFPEKRISFKELVNKYGDGTIEAEGEFIAQTVEMDPETGQGAPYWPYTFNACGVELEVDTLTGRVEILNVRFAQDVGRAVNPRLVEGQMDGGFAMALGYALFEDLNLVKGQIKSNKFSRYLIPTAMDMIDVEKILIEDPEPTAPYGAKGIGEPVMIPVAPAILNAIYDATGVRILELPVTPERLRKAMDTKKNEENFNMELNALKR</sequence>
<accession>A0A9X2MKN2</accession>
<protein>
    <submittedName>
        <fullName evidence="2">Molybdopterin-dependent oxidoreductase</fullName>
    </submittedName>
</protein>
<dbReference type="PANTHER" id="PTHR47495:SF2">
    <property type="entry name" value="ALDEHYDE DEHYDROGENASE"/>
    <property type="match status" value="1"/>
</dbReference>
<gene>
    <name evidence="2" type="ORF">NSA23_14330</name>
</gene>
<comment type="caution">
    <text evidence="2">The sequence shown here is derived from an EMBL/GenBank/DDBJ whole genome shotgun (WGS) entry which is preliminary data.</text>
</comment>
<dbReference type="Pfam" id="PF20256">
    <property type="entry name" value="MoCoBD_2"/>
    <property type="match status" value="1"/>
</dbReference>
<dbReference type="EMBL" id="JANJZL010000014">
    <property type="protein sequence ID" value="MCR2045278.1"/>
    <property type="molecule type" value="Genomic_DNA"/>
</dbReference>
<evidence type="ECO:0000313" key="3">
    <source>
        <dbReference type="Proteomes" id="UP001142078"/>
    </source>
</evidence>
<dbReference type="Gene3D" id="3.30.365.10">
    <property type="entry name" value="Aldehyde oxidase/xanthine dehydrogenase, molybdopterin binding domain"/>
    <property type="match status" value="2"/>
</dbReference>
<dbReference type="SUPFAM" id="SSF56003">
    <property type="entry name" value="Molybdenum cofactor-binding domain"/>
    <property type="match status" value="1"/>
</dbReference>
<evidence type="ECO:0000313" key="2">
    <source>
        <dbReference type="EMBL" id="MCR2045278.1"/>
    </source>
</evidence>
<proteinExistence type="predicted"/>
<dbReference type="InterPro" id="IPR037165">
    <property type="entry name" value="AldOxase/xan_DH_Mopterin-bd_sf"/>
</dbReference>
<dbReference type="Proteomes" id="UP001142078">
    <property type="component" value="Unassembled WGS sequence"/>
</dbReference>
<dbReference type="AlphaFoldDB" id="A0A9X2MKN2"/>
<feature type="domain" description="Aldehyde oxidase/xanthine dehydrogenase second molybdopterin binding" evidence="1">
    <location>
        <begin position="2"/>
        <end position="263"/>
    </location>
</feature>
<reference evidence="2" key="1">
    <citation type="submission" date="2022-07" db="EMBL/GenBank/DDBJ databases">
        <title>Enhanced cultured diversity of the mouse gut microbiota enables custom-made synthetic communities.</title>
        <authorList>
            <person name="Afrizal A."/>
        </authorList>
    </citation>
    <scope>NUCLEOTIDE SEQUENCE</scope>
    <source>
        <strain evidence="2">DSM 29482</strain>
    </source>
</reference>
<dbReference type="InterPro" id="IPR046867">
    <property type="entry name" value="AldOxase/xan_DH_MoCoBD2"/>
</dbReference>
<name>A0A9X2MKN2_9FIRM</name>
<evidence type="ECO:0000259" key="1">
    <source>
        <dbReference type="Pfam" id="PF20256"/>
    </source>
</evidence>
<dbReference type="GO" id="GO:0016491">
    <property type="term" value="F:oxidoreductase activity"/>
    <property type="evidence" value="ECO:0007669"/>
    <property type="project" value="InterPro"/>
</dbReference>
<keyword evidence="3" id="KW-1185">Reference proteome</keyword>
<dbReference type="PANTHER" id="PTHR47495">
    <property type="entry name" value="ALDEHYDE DEHYDROGENASE"/>
    <property type="match status" value="1"/>
</dbReference>
<dbReference type="InterPro" id="IPR052516">
    <property type="entry name" value="N-heterocyclic_Hydroxylase"/>
</dbReference>